<dbReference type="Gene3D" id="1.20.140.10">
    <property type="entry name" value="Butyryl-CoA Dehydrogenase, subunit A, domain 3"/>
    <property type="match status" value="1"/>
</dbReference>
<evidence type="ECO:0000256" key="7">
    <source>
        <dbReference type="ARBA" id="ARBA00022837"/>
    </source>
</evidence>
<evidence type="ECO:0000256" key="2">
    <source>
        <dbReference type="ARBA" id="ARBA00009288"/>
    </source>
</evidence>
<evidence type="ECO:0000256" key="10">
    <source>
        <dbReference type="ARBA" id="ARBA00049131"/>
    </source>
</evidence>
<gene>
    <name evidence="11" type="ORF">KDD93_02100</name>
</gene>
<name>A0ABS5HGW1_9BACT</name>
<reference evidence="11 12" key="1">
    <citation type="submission" date="2021-04" db="EMBL/GenBank/DDBJ databases">
        <title>Molecular and phenotypic characterization and identification of bacterial isolates recovered from the Anatolian ground squirrels (Spermophilus xanthoprymnus) and which have the potential to form a new species in the Campylobacter genus.</title>
        <authorList>
            <person name="Aydin F."/>
            <person name="Abay S."/>
            <person name="Kayman T."/>
            <person name="Karakaya E."/>
            <person name="Mustak H.K."/>
            <person name="Mustak I.B."/>
            <person name="Bilgin N."/>
            <person name="Duzler A."/>
            <person name="Sahin O."/>
            <person name="Guran O."/>
            <person name="Saticioglu I.B."/>
        </authorList>
    </citation>
    <scope>NUCLEOTIDE SEQUENCE [LARGE SCALE GENOMIC DNA]</scope>
    <source>
        <strain evidence="12">faydin-G24</strain>
    </source>
</reference>
<protein>
    <recommendedName>
        <fullName evidence="3">nitrite reductase (cytochrome; ammonia-forming)</fullName>
        <ecNumber evidence="3">1.7.2.2</ecNumber>
    </recommendedName>
</protein>
<keyword evidence="6" id="KW-0732">Signal</keyword>
<dbReference type="PANTHER" id="PTHR30633:SF0">
    <property type="entry name" value="CYTOCHROME C-552"/>
    <property type="match status" value="1"/>
</dbReference>
<evidence type="ECO:0000256" key="6">
    <source>
        <dbReference type="ARBA" id="ARBA00022729"/>
    </source>
</evidence>
<dbReference type="PANTHER" id="PTHR30633">
    <property type="entry name" value="CYTOCHROME C-552 RESPIRATORY NITRITE REDUCTASE"/>
    <property type="match status" value="1"/>
</dbReference>
<dbReference type="CDD" id="cd00548">
    <property type="entry name" value="NrfA-like"/>
    <property type="match status" value="1"/>
</dbReference>
<keyword evidence="4" id="KW-0349">Heme</keyword>
<keyword evidence="7" id="KW-0106">Calcium</keyword>
<dbReference type="RefSeq" id="WP_212141554.1">
    <property type="nucleotide sequence ID" value="NZ_JAGSSW010000002.1"/>
</dbReference>
<keyword evidence="8" id="KW-0560">Oxidoreductase</keyword>
<dbReference type="Pfam" id="PF02335">
    <property type="entry name" value="Cytochrom_C552"/>
    <property type="match status" value="1"/>
</dbReference>
<comment type="caution">
    <text evidence="11">The sequence shown here is derived from an EMBL/GenBank/DDBJ whole genome shotgun (WGS) entry which is preliminary data.</text>
</comment>
<dbReference type="InterPro" id="IPR036280">
    <property type="entry name" value="Multihaem_cyt_sf"/>
</dbReference>
<evidence type="ECO:0000256" key="1">
    <source>
        <dbReference type="ARBA" id="ARBA00004196"/>
    </source>
</evidence>
<evidence type="ECO:0000256" key="5">
    <source>
        <dbReference type="ARBA" id="ARBA00022723"/>
    </source>
</evidence>
<evidence type="ECO:0000313" key="11">
    <source>
        <dbReference type="EMBL" id="MBR8463363.1"/>
    </source>
</evidence>
<dbReference type="Gene3D" id="1.10.1130.10">
    <property type="entry name" value="Flavocytochrome C3, Chain A"/>
    <property type="match status" value="1"/>
</dbReference>
<keyword evidence="9" id="KW-0408">Iron</keyword>
<dbReference type="EC" id="1.7.2.2" evidence="3"/>
<keyword evidence="12" id="KW-1185">Reference proteome</keyword>
<evidence type="ECO:0000256" key="3">
    <source>
        <dbReference type="ARBA" id="ARBA00011887"/>
    </source>
</evidence>
<dbReference type="Proteomes" id="UP000682951">
    <property type="component" value="Unassembled WGS sequence"/>
</dbReference>
<sequence>MKKYILFIVVCLVVASGFFLMRDIEFKEKQRNEINQAHALPQDPYKVSSYSAFYPRQVHSYLKDMDNNSTRDFLVEKPNYAVIRMGEGDFGAWYDKAHGHFYSSVNMLLSINSGTPKDPNKFDVELPSRCFTCHSGDFIRLMKRDGELEFYSKPLASYAAEAQNGIGCIDCHDPKTMELSMNRSNLDNSLSLAGRLSFNKSSHQEKRSLVCAQCHVLTYTKKIEWTDSNGTKRISKGIISPWSNGIGIDEAEAHYDDPKNFGGKRAVHILNSFSKAPTILAEHPDYEIFIKGTHYKNGVACADCHIPYVSEGSTKYSHHEFTNPLKNMQASCLTCHPGKQEELTQILADKRKAVYGLGDIILDNLASAHLEAQKAWEIGASEDEMKEPLDLIRKAQWRFTAVFSSYGSYIHATDESMRLYSNANEYVQNARIKLTKILAKYGIIDYKVPEFANKQEVFNYAKPEKRIQAIKEKCEWIEEYQRKWYEESKNNGTLDVNDAKDKVFKAQFEVYKDICNEIK</sequence>
<evidence type="ECO:0000256" key="4">
    <source>
        <dbReference type="ARBA" id="ARBA00022617"/>
    </source>
</evidence>
<accession>A0ABS5HGW1</accession>
<proteinExistence type="inferred from homology"/>
<evidence type="ECO:0000313" key="12">
    <source>
        <dbReference type="Proteomes" id="UP000682951"/>
    </source>
</evidence>
<evidence type="ECO:0000256" key="9">
    <source>
        <dbReference type="ARBA" id="ARBA00023004"/>
    </source>
</evidence>
<keyword evidence="5" id="KW-0479">Metal-binding</keyword>
<organism evidence="11 12">
    <name type="scientific">Campylobacter anatolicus</name>
    <dbReference type="NCBI Taxonomy" id="2829105"/>
    <lineage>
        <taxon>Bacteria</taxon>
        <taxon>Pseudomonadati</taxon>
        <taxon>Campylobacterota</taxon>
        <taxon>Epsilonproteobacteria</taxon>
        <taxon>Campylobacterales</taxon>
        <taxon>Campylobacteraceae</taxon>
        <taxon>Campylobacter</taxon>
    </lineage>
</organism>
<dbReference type="EMBL" id="JAGSSW010000002">
    <property type="protein sequence ID" value="MBR8463363.1"/>
    <property type="molecule type" value="Genomic_DNA"/>
</dbReference>
<comment type="subcellular location">
    <subcellularLocation>
        <location evidence="1">Cell envelope</location>
    </subcellularLocation>
</comment>
<comment type="similarity">
    <text evidence="2">Belongs to the cytochrome c-552 family.</text>
</comment>
<dbReference type="InterPro" id="IPR003321">
    <property type="entry name" value="Cyt_c552"/>
</dbReference>
<dbReference type="SUPFAM" id="SSF48695">
    <property type="entry name" value="Multiheme cytochromes"/>
    <property type="match status" value="1"/>
</dbReference>
<comment type="catalytic activity">
    <reaction evidence="10">
        <text>6 Fe(III)-[cytochrome c] + NH4(+) + 2 H2O = 6 Fe(II)-[cytochrome c] + nitrite + 8 H(+)</text>
        <dbReference type="Rhea" id="RHEA:13089"/>
        <dbReference type="Rhea" id="RHEA-COMP:10350"/>
        <dbReference type="Rhea" id="RHEA-COMP:14399"/>
        <dbReference type="ChEBI" id="CHEBI:15377"/>
        <dbReference type="ChEBI" id="CHEBI:15378"/>
        <dbReference type="ChEBI" id="CHEBI:16301"/>
        <dbReference type="ChEBI" id="CHEBI:28938"/>
        <dbReference type="ChEBI" id="CHEBI:29033"/>
        <dbReference type="ChEBI" id="CHEBI:29034"/>
        <dbReference type="EC" id="1.7.2.2"/>
    </reaction>
</comment>
<evidence type="ECO:0000256" key="8">
    <source>
        <dbReference type="ARBA" id="ARBA00023002"/>
    </source>
</evidence>
<dbReference type="PIRSF" id="PIRSF000243">
    <property type="entry name" value="Cyt_c552"/>
    <property type="match status" value="1"/>
</dbReference>